<reference evidence="1 2" key="1">
    <citation type="submission" date="2023-01" db="EMBL/GenBank/DDBJ databases">
        <title>Novel diversity within Roseofilum (Cyanobacteria; Desertifilaceae) from marine benthic mats with descriptions of four novel species.</title>
        <authorList>
            <person name="Wang Y."/>
            <person name="Berthold D.E."/>
            <person name="Hu J."/>
            <person name="Lefler F.W."/>
            <person name="Laughinghouse H.D. IV."/>
        </authorList>
    </citation>
    <scope>NUCLEOTIDE SEQUENCE [LARGE SCALE GENOMIC DNA]</scope>
    <source>
        <strain evidence="1 2">BLCC-M154</strain>
    </source>
</reference>
<proteinExistence type="predicted"/>
<sequence length="134" mass="14976">MNESTETLVMFAQLLEAKPAILGENARQSAESLAADLNNLPEQDLEQAAAKIRNWMTQFPQEINILKKALQGQRKEVDEPVETSPKPIIPNFQIIEQPDGNSLITPAPASESCQPISPLLYVRQTLSRWIRKPS</sequence>
<comment type="caution">
    <text evidence="1">The sequence shown here is derived from an EMBL/GenBank/DDBJ whole genome shotgun (WGS) entry which is preliminary data.</text>
</comment>
<dbReference type="EMBL" id="JAQOSP010000100">
    <property type="protein sequence ID" value="MDJ1170760.1"/>
    <property type="molecule type" value="Genomic_DNA"/>
</dbReference>
<dbReference type="RefSeq" id="WP_283754518.1">
    <property type="nucleotide sequence ID" value="NZ_JAQOSP010000100.1"/>
</dbReference>
<gene>
    <name evidence="1" type="ORF">PMG71_15110</name>
</gene>
<evidence type="ECO:0000313" key="2">
    <source>
        <dbReference type="Proteomes" id="UP001235303"/>
    </source>
</evidence>
<accession>A0ABT7AV14</accession>
<organism evidence="1 2">
    <name type="scientific">Roseofilum acuticapitatum BLCC-M154</name>
    <dbReference type="NCBI Taxonomy" id="3022444"/>
    <lineage>
        <taxon>Bacteria</taxon>
        <taxon>Bacillati</taxon>
        <taxon>Cyanobacteriota</taxon>
        <taxon>Cyanophyceae</taxon>
        <taxon>Desertifilales</taxon>
        <taxon>Desertifilaceae</taxon>
        <taxon>Roseofilum</taxon>
        <taxon>Roseofilum acuticapitatum</taxon>
    </lineage>
</organism>
<evidence type="ECO:0000313" key="1">
    <source>
        <dbReference type="EMBL" id="MDJ1170760.1"/>
    </source>
</evidence>
<keyword evidence="2" id="KW-1185">Reference proteome</keyword>
<name>A0ABT7AV14_9CYAN</name>
<protein>
    <submittedName>
        <fullName evidence="1">Uncharacterized protein</fullName>
    </submittedName>
</protein>
<dbReference type="Proteomes" id="UP001235303">
    <property type="component" value="Unassembled WGS sequence"/>
</dbReference>